<sequence>MRKSIASYLMLTVTICILLFVSFSPDEAMDLSKYSTAGLKLNYTVSQDHSIKDDALVSNEVNKPISPILGKSFVGFKEALAFKESRGDYFVVNTLGYLGKYQFGAETLKLIGIHNPSLFLKTPELQEKAFIANTQRNKWILRRDIKNFVGKKLNGILITESGILAAAHLAGAGSVKNYLRSYGIDNFEDSYGTTIEYYMKKFSGYDTSSIKANKKAKAI</sequence>
<comment type="caution">
    <text evidence="1">The sequence shown here is derived from an EMBL/GenBank/DDBJ whole genome shotgun (WGS) entry which is preliminary data.</text>
</comment>
<keyword evidence="2" id="KW-1185">Reference proteome</keyword>
<name>A0ABS4BX72_9FLAO</name>
<proteinExistence type="predicted"/>
<dbReference type="EMBL" id="JAGJCB010000018">
    <property type="protein sequence ID" value="MBP0905196.1"/>
    <property type="molecule type" value="Genomic_DNA"/>
</dbReference>
<reference evidence="1 2" key="1">
    <citation type="submission" date="2021-04" db="EMBL/GenBank/DDBJ databases">
        <title>Mariniflexile gromovii gen. nov., sp. nov., a gliding bacterium isolated from the sea urchin Strongylocentrotus intermedius.</title>
        <authorList>
            <person name="Ko S."/>
            <person name="Le V."/>
            <person name="Ahn C.-Y."/>
            <person name="Oh H.-M."/>
        </authorList>
    </citation>
    <scope>NUCLEOTIDE SEQUENCE [LARGE SCALE GENOMIC DNA]</scope>
    <source>
        <strain evidence="1 2">KCTC 12570</strain>
    </source>
</reference>
<dbReference type="Proteomes" id="UP000670776">
    <property type="component" value="Unassembled WGS sequence"/>
</dbReference>
<dbReference type="RefSeq" id="WP_209656076.1">
    <property type="nucleotide sequence ID" value="NZ_JAGJCB010000018.1"/>
</dbReference>
<gene>
    <name evidence="1" type="ORF">J8H85_15290</name>
</gene>
<evidence type="ECO:0000313" key="2">
    <source>
        <dbReference type="Proteomes" id="UP000670776"/>
    </source>
</evidence>
<evidence type="ECO:0000313" key="1">
    <source>
        <dbReference type="EMBL" id="MBP0905196.1"/>
    </source>
</evidence>
<protein>
    <submittedName>
        <fullName evidence="1">Peptidoglycan-binding protein LysM</fullName>
    </submittedName>
</protein>
<organism evidence="1 2">
    <name type="scientific">Mariniflexile gromovii</name>
    <dbReference type="NCBI Taxonomy" id="362523"/>
    <lineage>
        <taxon>Bacteria</taxon>
        <taxon>Pseudomonadati</taxon>
        <taxon>Bacteroidota</taxon>
        <taxon>Flavobacteriia</taxon>
        <taxon>Flavobacteriales</taxon>
        <taxon>Flavobacteriaceae</taxon>
        <taxon>Mariniflexile</taxon>
    </lineage>
</organism>
<accession>A0ABS4BX72</accession>